<comment type="caution">
    <text evidence="1">The sequence shown here is derived from an EMBL/GenBank/DDBJ whole genome shotgun (WGS) entry which is preliminary data.</text>
</comment>
<reference evidence="1 2" key="1">
    <citation type="journal article" date="2013" name="Curr. Biol.">
        <title>The Genome of the Foraminiferan Reticulomyxa filosa.</title>
        <authorList>
            <person name="Glockner G."/>
            <person name="Hulsmann N."/>
            <person name="Schleicher M."/>
            <person name="Noegel A.A."/>
            <person name="Eichinger L."/>
            <person name="Gallinger C."/>
            <person name="Pawlowski J."/>
            <person name="Sierra R."/>
            <person name="Euteneuer U."/>
            <person name="Pillet L."/>
            <person name="Moustafa A."/>
            <person name="Platzer M."/>
            <person name="Groth M."/>
            <person name="Szafranski K."/>
            <person name="Schliwa M."/>
        </authorList>
    </citation>
    <scope>NUCLEOTIDE SEQUENCE [LARGE SCALE GENOMIC DNA]</scope>
</reference>
<dbReference type="EMBL" id="ASPP01033977">
    <property type="protein sequence ID" value="ETO03177.1"/>
    <property type="molecule type" value="Genomic_DNA"/>
</dbReference>
<evidence type="ECO:0000313" key="1">
    <source>
        <dbReference type="EMBL" id="ETO03177.1"/>
    </source>
</evidence>
<organism evidence="1 2">
    <name type="scientific">Reticulomyxa filosa</name>
    <dbReference type="NCBI Taxonomy" id="46433"/>
    <lineage>
        <taxon>Eukaryota</taxon>
        <taxon>Sar</taxon>
        <taxon>Rhizaria</taxon>
        <taxon>Retaria</taxon>
        <taxon>Foraminifera</taxon>
        <taxon>Monothalamids</taxon>
        <taxon>Reticulomyxidae</taxon>
        <taxon>Reticulomyxa</taxon>
    </lineage>
</organism>
<sequence>METDLFGQNFFNNDSSCNSAFLKREKSEKFELQIIWISQRKPWQCGFKKPKKNFLFRFFVFVIFNGFGIKRHLNIVKKFVANITNIIHSNNKNAIKQRNKSFNKITEYDVLICFYGRNTEMISIE</sequence>
<gene>
    <name evidence="1" type="ORF">RFI_34233</name>
</gene>
<keyword evidence="2" id="KW-1185">Reference proteome</keyword>
<dbReference type="Proteomes" id="UP000023152">
    <property type="component" value="Unassembled WGS sequence"/>
</dbReference>
<dbReference type="AlphaFoldDB" id="X6LPU0"/>
<accession>X6LPU0</accession>
<protein>
    <submittedName>
        <fullName evidence="1">Uncharacterized protein</fullName>
    </submittedName>
</protein>
<proteinExistence type="predicted"/>
<name>X6LPU0_RETFI</name>
<evidence type="ECO:0000313" key="2">
    <source>
        <dbReference type="Proteomes" id="UP000023152"/>
    </source>
</evidence>